<dbReference type="AlphaFoldDB" id="A0A6G1GIJ8"/>
<feature type="non-terminal residue" evidence="1">
    <location>
        <position position="1"/>
    </location>
</feature>
<organism evidence="1 2">
    <name type="scientific">Aulographum hederae CBS 113979</name>
    <dbReference type="NCBI Taxonomy" id="1176131"/>
    <lineage>
        <taxon>Eukaryota</taxon>
        <taxon>Fungi</taxon>
        <taxon>Dikarya</taxon>
        <taxon>Ascomycota</taxon>
        <taxon>Pezizomycotina</taxon>
        <taxon>Dothideomycetes</taxon>
        <taxon>Pleosporomycetidae</taxon>
        <taxon>Aulographales</taxon>
        <taxon>Aulographaceae</taxon>
    </lineage>
</organism>
<gene>
    <name evidence="1" type="ORF">K402DRAFT_399306</name>
</gene>
<reference evidence="1" key="1">
    <citation type="journal article" date="2020" name="Stud. Mycol.">
        <title>101 Dothideomycetes genomes: a test case for predicting lifestyles and emergence of pathogens.</title>
        <authorList>
            <person name="Haridas S."/>
            <person name="Albert R."/>
            <person name="Binder M."/>
            <person name="Bloem J."/>
            <person name="Labutti K."/>
            <person name="Salamov A."/>
            <person name="Andreopoulos B."/>
            <person name="Baker S."/>
            <person name="Barry K."/>
            <person name="Bills G."/>
            <person name="Bluhm B."/>
            <person name="Cannon C."/>
            <person name="Castanera R."/>
            <person name="Culley D."/>
            <person name="Daum C."/>
            <person name="Ezra D."/>
            <person name="Gonzalez J."/>
            <person name="Henrissat B."/>
            <person name="Kuo A."/>
            <person name="Liang C."/>
            <person name="Lipzen A."/>
            <person name="Lutzoni F."/>
            <person name="Magnuson J."/>
            <person name="Mondo S."/>
            <person name="Nolan M."/>
            <person name="Ohm R."/>
            <person name="Pangilinan J."/>
            <person name="Park H.-J."/>
            <person name="Ramirez L."/>
            <person name="Alfaro M."/>
            <person name="Sun H."/>
            <person name="Tritt A."/>
            <person name="Yoshinaga Y."/>
            <person name="Zwiers L.-H."/>
            <person name="Turgeon B."/>
            <person name="Goodwin S."/>
            <person name="Spatafora J."/>
            <person name="Crous P."/>
            <person name="Grigoriev I."/>
        </authorList>
    </citation>
    <scope>NUCLEOTIDE SEQUENCE</scope>
    <source>
        <strain evidence="1">CBS 113979</strain>
    </source>
</reference>
<evidence type="ECO:0000313" key="2">
    <source>
        <dbReference type="Proteomes" id="UP000800041"/>
    </source>
</evidence>
<keyword evidence="2" id="KW-1185">Reference proteome</keyword>
<dbReference type="Proteomes" id="UP000800041">
    <property type="component" value="Unassembled WGS sequence"/>
</dbReference>
<name>A0A6G1GIJ8_9PEZI</name>
<sequence length="66" mass="7665">PISRFSIRYQKSMKNGNPVNNKVSRSDALHSIYISMWCRMPSQKNENGRLYVEADHVSKARDHPSM</sequence>
<protein>
    <submittedName>
        <fullName evidence="1">Uncharacterized protein</fullName>
    </submittedName>
</protein>
<accession>A0A6G1GIJ8</accession>
<proteinExistence type="predicted"/>
<dbReference type="EMBL" id="ML977289">
    <property type="protein sequence ID" value="KAF1980548.1"/>
    <property type="molecule type" value="Genomic_DNA"/>
</dbReference>
<evidence type="ECO:0000313" key="1">
    <source>
        <dbReference type="EMBL" id="KAF1980548.1"/>
    </source>
</evidence>